<reference evidence="1" key="1">
    <citation type="journal article" date="2019" name="Nat. Commun.">
        <title>Genome-wide association mapping of date palm fruit traits.</title>
        <authorList>
            <person name="Hazzouri K.M."/>
            <person name="Gros-Balthazard M."/>
            <person name="Flowers J.M."/>
            <person name="Copetti D."/>
            <person name="Lemansour A."/>
            <person name="Lebrun M."/>
            <person name="Masmoudi K."/>
            <person name="Ferrand S."/>
            <person name="Dhar M.I."/>
            <person name="Fresquez Z.A."/>
            <person name="Rosas U."/>
            <person name="Zhang J."/>
            <person name="Talag J."/>
            <person name="Lee S."/>
            <person name="Kudrna D."/>
            <person name="Powell R.F."/>
            <person name="Leitch I.J."/>
            <person name="Krueger R.R."/>
            <person name="Wing R.A."/>
            <person name="Amiri K.M.A."/>
            <person name="Purugganan M.D."/>
        </authorList>
    </citation>
    <scope>NUCLEOTIDE SEQUENCE [LARGE SCALE GENOMIC DNA]</scope>
    <source>
        <strain evidence="1">cv. Khalas</strain>
    </source>
</reference>
<accession>A0A8B9AW54</accession>
<reference evidence="2" key="2">
    <citation type="submission" date="2025-08" db="UniProtKB">
        <authorList>
            <consortium name="RefSeq"/>
        </authorList>
    </citation>
    <scope>IDENTIFICATION</scope>
    <source>
        <tissue evidence="2">Young leaves</tissue>
    </source>
</reference>
<protein>
    <submittedName>
        <fullName evidence="2">Uncharacterized protein LOC120112549</fullName>
    </submittedName>
</protein>
<sequence>MEETIYHVLFGCPRASQIWRYASAQLDQRQMWASTEEFLRYLEASIRGSVRGERGTREAYLAYHCWLERNTRIFDGESLHPRMVADRALRHAAEITGTIEASPTGLVRDIWGPHSALAASRTILVSWVPLSPGFLKENFDGSVSADGSCGGVEFIIRNHDARLVAAGGGRIFDSSVVNAELRAA</sequence>
<dbReference type="Proteomes" id="UP000228380">
    <property type="component" value="Chromosome 11"/>
</dbReference>
<dbReference type="OrthoDB" id="1460952at2759"/>
<evidence type="ECO:0000313" key="2">
    <source>
        <dbReference type="RefSeq" id="XP_038988048.1"/>
    </source>
</evidence>
<dbReference type="GeneID" id="120112549"/>
<dbReference type="KEGG" id="pda:120112549"/>
<organism evidence="1 2">
    <name type="scientific">Phoenix dactylifera</name>
    <name type="common">Date palm</name>
    <dbReference type="NCBI Taxonomy" id="42345"/>
    <lineage>
        <taxon>Eukaryota</taxon>
        <taxon>Viridiplantae</taxon>
        <taxon>Streptophyta</taxon>
        <taxon>Embryophyta</taxon>
        <taxon>Tracheophyta</taxon>
        <taxon>Spermatophyta</taxon>
        <taxon>Magnoliopsida</taxon>
        <taxon>Liliopsida</taxon>
        <taxon>Arecaceae</taxon>
        <taxon>Coryphoideae</taxon>
        <taxon>Phoeniceae</taxon>
        <taxon>Phoenix</taxon>
    </lineage>
</organism>
<dbReference type="RefSeq" id="XP_038988048.1">
    <property type="nucleotide sequence ID" value="XM_039132120.1"/>
</dbReference>
<keyword evidence="1" id="KW-1185">Reference proteome</keyword>
<evidence type="ECO:0000313" key="1">
    <source>
        <dbReference type="Proteomes" id="UP000228380"/>
    </source>
</evidence>
<dbReference type="AlphaFoldDB" id="A0A8B9AW54"/>
<name>A0A8B9AW54_PHODC</name>
<gene>
    <name evidence="2" type="primary">LOC120112549</name>
</gene>
<proteinExistence type="predicted"/>